<feature type="domain" description="PTS EIIC type-1" evidence="14">
    <location>
        <begin position="1"/>
        <end position="365"/>
    </location>
</feature>
<sequence length="461" mass="50259">MIPIAVLPAASILLRIGKMSFNNPFLVHVAQIFELGGSAIFDNLPLIFAIGIAIGLTSGEGIAALAAAVGYLVFDNVLKHFQMVSGSSEPLDTGVLGGMMVGMLSATFFNRFSHIRLPKSLGFFGGKRFVPLVTSLVMVFLGVVVGLIWPPVQRGISEIGLWIVDNGNIGVFIYGIMNRLLIPTGLHHVINNIAWFQIGDFVTPAGKMVHGDISRFFAGDPTAGMFMTGFYPVIMFGLPAAALAVVRSTSSSTRKFVAPVMLTAALTSFLTGITEPIEFAFMFVAPGLYVIHAVLTGFSMLIMNMLQVKMGFGFSAGFIDFMLNWHLATNPYWILLIGAVYFILYFITFRAYLHFFPMKVTSKDDAQQYVEVEAVDEKPSLLDRPTRILNHIGGASNIISIDACITRLRLLVKEEVLVKDNELKELGAIGVIRLGKGNVHVVFGTESEQIRESIKPLLGTK</sequence>
<feature type="domain" description="PTS EIIB type-1" evidence="13">
    <location>
        <begin position="382"/>
        <end position="461"/>
    </location>
</feature>
<comment type="subcellular location">
    <subcellularLocation>
        <location evidence="1">Cell membrane</location>
        <topology evidence="1">Multi-pass membrane protein</topology>
    </subcellularLocation>
</comment>
<evidence type="ECO:0000256" key="3">
    <source>
        <dbReference type="ARBA" id="ARBA00022475"/>
    </source>
</evidence>
<evidence type="ECO:0000259" key="14">
    <source>
        <dbReference type="PROSITE" id="PS51103"/>
    </source>
</evidence>
<dbReference type="InterPro" id="IPR050429">
    <property type="entry name" value="PTS_Glucose_EIICBA"/>
</dbReference>
<dbReference type="PROSITE" id="PS01035">
    <property type="entry name" value="PTS_EIIB_TYPE_1_CYS"/>
    <property type="match status" value="1"/>
</dbReference>
<dbReference type="EMBL" id="CAKMMW010000003">
    <property type="protein sequence ID" value="CAH1199560.1"/>
    <property type="molecule type" value="Genomic_DNA"/>
</dbReference>
<keyword evidence="10 12" id="KW-0472">Membrane</keyword>
<dbReference type="InterPro" id="IPR036878">
    <property type="entry name" value="Glu_permease_IIB"/>
</dbReference>
<evidence type="ECO:0000256" key="4">
    <source>
        <dbReference type="ARBA" id="ARBA00022597"/>
    </source>
</evidence>
<proteinExistence type="predicted"/>
<feature type="transmembrane region" description="Helical" evidence="12">
    <location>
        <begin position="159"/>
        <end position="177"/>
    </location>
</feature>
<feature type="transmembrane region" description="Helical" evidence="12">
    <location>
        <begin position="223"/>
        <end position="244"/>
    </location>
</feature>
<gene>
    <name evidence="15" type="primary">gamP_1</name>
    <name evidence="15" type="ORF">PAECIP111891_01313</name>
</gene>
<organism evidence="15 16">
    <name type="scientific">Paenibacillus allorhizoplanae</name>
    <dbReference type="NCBI Taxonomy" id="2905648"/>
    <lineage>
        <taxon>Bacteria</taxon>
        <taxon>Bacillati</taxon>
        <taxon>Bacillota</taxon>
        <taxon>Bacilli</taxon>
        <taxon>Bacillales</taxon>
        <taxon>Paenibacillaceae</taxon>
        <taxon>Paenibacillus</taxon>
    </lineage>
</organism>
<keyword evidence="6" id="KW-0598">Phosphotransferase system</keyword>
<evidence type="ECO:0000256" key="6">
    <source>
        <dbReference type="ARBA" id="ARBA00022683"/>
    </source>
</evidence>
<keyword evidence="16" id="KW-1185">Reference proteome</keyword>
<dbReference type="PANTHER" id="PTHR30009:SF4">
    <property type="entry name" value="PTS SYSTEM N-ACETYLGLUCOSAMINE-SPECIFIC EIICBA COMPONENT"/>
    <property type="match status" value="1"/>
</dbReference>
<evidence type="ECO:0000256" key="10">
    <source>
        <dbReference type="ARBA" id="ARBA00023136"/>
    </source>
</evidence>
<keyword evidence="9 12" id="KW-1133">Transmembrane helix</keyword>
<reference evidence="15" key="1">
    <citation type="submission" date="2022-01" db="EMBL/GenBank/DDBJ databases">
        <authorList>
            <person name="Criscuolo A."/>
        </authorList>
    </citation>
    <scope>NUCLEOTIDE SEQUENCE</scope>
    <source>
        <strain evidence="15">CIP111891</strain>
    </source>
</reference>
<evidence type="ECO:0000256" key="9">
    <source>
        <dbReference type="ARBA" id="ARBA00022989"/>
    </source>
</evidence>
<feature type="transmembrane region" description="Helical" evidence="12">
    <location>
        <begin position="279"/>
        <end position="303"/>
    </location>
</feature>
<evidence type="ECO:0000313" key="16">
    <source>
        <dbReference type="Proteomes" id="UP000838821"/>
    </source>
</evidence>
<dbReference type="SUPFAM" id="SSF55604">
    <property type="entry name" value="Glucose permease domain IIB"/>
    <property type="match status" value="1"/>
</dbReference>
<evidence type="ECO:0000256" key="8">
    <source>
        <dbReference type="ARBA" id="ARBA00022777"/>
    </source>
</evidence>
<dbReference type="Pfam" id="PF00367">
    <property type="entry name" value="PTS_EIIB"/>
    <property type="match status" value="1"/>
</dbReference>
<dbReference type="InterPro" id="IPR013013">
    <property type="entry name" value="PTS_EIIC_1"/>
</dbReference>
<dbReference type="PROSITE" id="PS51098">
    <property type="entry name" value="PTS_EIIB_TYPE_1"/>
    <property type="match status" value="1"/>
</dbReference>
<evidence type="ECO:0000259" key="13">
    <source>
        <dbReference type="PROSITE" id="PS51098"/>
    </source>
</evidence>
<name>A0ABM9SFD1_9BACL</name>
<evidence type="ECO:0000313" key="15">
    <source>
        <dbReference type="EMBL" id="CAH1199560.1"/>
    </source>
</evidence>
<evidence type="ECO:0000256" key="2">
    <source>
        <dbReference type="ARBA" id="ARBA00022448"/>
    </source>
</evidence>
<dbReference type="InterPro" id="IPR018113">
    <property type="entry name" value="PTrfase_EIIB_Cys"/>
</dbReference>
<dbReference type="PANTHER" id="PTHR30009">
    <property type="entry name" value="CYTOCHROME C-TYPE SYNTHESIS PROTEIN AND PTS TRANSMEMBRANE COMPONENT"/>
    <property type="match status" value="1"/>
</dbReference>
<keyword evidence="5" id="KW-0808">Transferase</keyword>
<feature type="transmembrane region" description="Helical" evidence="12">
    <location>
        <begin position="95"/>
        <end position="112"/>
    </location>
</feature>
<evidence type="ECO:0000256" key="12">
    <source>
        <dbReference type="SAM" id="Phobius"/>
    </source>
</evidence>
<keyword evidence="2" id="KW-0813">Transport</keyword>
<dbReference type="PROSITE" id="PS51103">
    <property type="entry name" value="PTS_EIIC_TYPE_1"/>
    <property type="match status" value="1"/>
</dbReference>
<keyword evidence="7 12" id="KW-0812">Transmembrane</keyword>
<comment type="caution">
    <text evidence="15">The sequence shown here is derived from an EMBL/GenBank/DDBJ whole genome shotgun (WGS) entry which is preliminary data.</text>
</comment>
<keyword evidence="8" id="KW-0418">Kinase</keyword>
<dbReference type="Proteomes" id="UP000838821">
    <property type="component" value="Unassembled WGS sequence"/>
</dbReference>
<dbReference type="InterPro" id="IPR001996">
    <property type="entry name" value="PTS_IIB_1"/>
</dbReference>
<feature type="transmembrane region" description="Helical" evidence="12">
    <location>
        <begin position="46"/>
        <end position="74"/>
    </location>
</feature>
<dbReference type="InterPro" id="IPR003352">
    <property type="entry name" value="PTS_EIIC"/>
</dbReference>
<evidence type="ECO:0000256" key="1">
    <source>
        <dbReference type="ARBA" id="ARBA00004651"/>
    </source>
</evidence>
<accession>A0ABM9SFD1</accession>
<feature type="active site" description="Phosphocysteine intermediate; for EIIB activity" evidence="11">
    <location>
        <position position="404"/>
    </location>
</feature>
<feature type="transmembrane region" description="Helical" evidence="12">
    <location>
        <begin position="333"/>
        <end position="353"/>
    </location>
</feature>
<feature type="transmembrane region" description="Helical" evidence="12">
    <location>
        <begin position="132"/>
        <end position="152"/>
    </location>
</feature>
<evidence type="ECO:0000256" key="11">
    <source>
        <dbReference type="PROSITE-ProRule" id="PRU00421"/>
    </source>
</evidence>
<keyword evidence="4" id="KW-0762">Sugar transport</keyword>
<dbReference type="Gene3D" id="3.30.1360.60">
    <property type="entry name" value="Glucose permease domain IIB"/>
    <property type="match status" value="1"/>
</dbReference>
<dbReference type="CDD" id="cd00212">
    <property type="entry name" value="PTS_IIB_glc"/>
    <property type="match status" value="1"/>
</dbReference>
<keyword evidence="3" id="KW-1003">Cell membrane</keyword>
<evidence type="ECO:0000256" key="5">
    <source>
        <dbReference type="ARBA" id="ARBA00022679"/>
    </source>
</evidence>
<dbReference type="Pfam" id="PF02378">
    <property type="entry name" value="PTS_EIIC"/>
    <property type="match status" value="1"/>
</dbReference>
<evidence type="ECO:0000256" key="7">
    <source>
        <dbReference type="ARBA" id="ARBA00022692"/>
    </source>
</evidence>
<protein>
    <submittedName>
        <fullName evidence="15">PTS system glucosamine-specific EIICBA component</fullName>
    </submittedName>
</protein>